<dbReference type="Pfam" id="PF01168">
    <property type="entry name" value="Ala_racemase_N"/>
    <property type="match status" value="1"/>
</dbReference>
<dbReference type="InterPro" id="IPR001608">
    <property type="entry name" value="Ala_racemase_N"/>
</dbReference>
<dbReference type="EMBL" id="DVMW01000024">
    <property type="protein sequence ID" value="HIU35600.1"/>
    <property type="molecule type" value="Genomic_DNA"/>
</dbReference>
<dbReference type="PANTHER" id="PTHR10146">
    <property type="entry name" value="PROLINE SYNTHETASE CO-TRANSCRIBED BACTERIAL HOMOLOG PROTEIN"/>
    <property type="match status" value="1"/>
</dbReference>
<dbReference type="AlphaFoldDB" id="A0A9D1IDU0"/>
<evidence type="ECO:0000256" key="1">
    <source>
        <dbReference type="ARBA" id="ARBA00022898"/>
    </source>
</evidence>
<dbReference type="InterPro" id="IPR011078">
    <property type="entry name" value="PyrdxlP_homeostasis"/>
</dbReference>
<feature type="domain" description="Alanine racemase N-terminal" evidence="5">
    <location>
        <begin position="22"/>
        <end position="238"/>
    </location>
</feature>
<dbReference type="SUPFAM" id="SSF51419">
    <property type="entry name" value="PLP-binding barrel"/>
    <property type="match status" value="1"/>
</dbReference>
<dbReference type="PIRSF" id="PIRSF004848">
    <property type="entry name" value="YBL036c_PLPDEIII"/>
    <property type="match status" value="1"/>
</dbReference>
<dbReference type="PANTHER" id="PTHR10146:SF14">
    <property type="entry name" value="PYRIDOXAL PHOSPHATE HOMEOSTASIS PROTEIN"/>
    <property type="match status" value="1"/>
</dbReference>
<evidence type="ECO:0000256" key="4">
    <source>
        <dbReference type="RuleBase" id="RU004514"/>
    </source>
</evidence>
<dbReference type="InterPro" id="IPR029066">
    <property type="entry name" value="PLP-binding_barrel"/>
</dbReference>
<dbReference type="CDD" id="cd00635">
    <property type="entry name" value="PLPDE_III_YBL036c_like"/>
    <property type="match status" value="1"/>
</dbReference>
<dbReference type="Gene3D" id="3.20.20.10">
    <property type="entry name" value="Alanine racemase"/>
    <property type="match status" value="1"/>
</dbReference>
<comment type="similarity">
    <text evidence="2 4">Belongs to the pyridoxal phosphate-binding protein YggS/PROSC family.</text>
</comment>
<gene>
    <name evidence="6" type="ORF">IAC53_03215</name>
</gene>
<accession>A0A9D1IDU0</accession>
<dbReference type="Proteomes" id="UP000824071">
    <property type="component" value="Unassembled WGS sequence"/>
</dbReference>
<reference evidence="6" key="2">
    <citation type="journal article" date="2021" name="PeerJ">
        <title>Extensive microbial diversity within the chicken gut microbiome revealed by metagenomics and culture.</title>
        <authorList>
            <person name="Gilroy R."/>
            <person name="Ravi A."/>
            <person name="Getino M."/>
            <person name="Pursley I."/>
            <person name="Horton D.L."/>
            <person name="Alikhan N.F."/>
            <person name="Baker D."/>
            <person name="Gharbi K."/>
            <person name="Hall N."/>
            <person name="Watson M."/>
            <person name="Adriaenssens E.M."/>
            <person name="Foster-Nyarko E."/>
            <person name="Jarju S."/>
            <person name="Secka A."/>
            <person name="Antonio M."/>
            <person name="Oren A."/>
            <person name="Chaudhuri R.R."/>
            <person name="La Ragione R."/>
            <person name="Hildebrand F."/>
            <person name="Pallen M.J."/>
        </authorList>
    </citation>
    <scope>NUCLEOTIDE SEQUENCE</scope>
    <source>
        <strain evidence="6">ChiGjej1B1-19959</strain>
    </source>
</reference>
<comment type="function">
    <text evidence="2">Pyridoxal 5'-phosphate (PLP)-binding protein, which is involved in PLP homeostasis.</text>
</comment>
<dbReference type="HAMAP" id="MF_02087">
    <property type="entry name" value="PLP_homeostasis"/>
    <property type="match status" value="1"/>
</dbReference>
<comment type="cofactor">
    <cofactor evidence="3">
        <name>pyridoxal 5'-phosphate</name>
        <dbReference type="ChEBI" id="CHEBI:597326"/>
    </cofactor>
</comment>
<name>A0A9D1IDU0_9FIRM</name>
<dbReference type="GO" id="GO:0030170">
    <property type="term" value="F:pyridoxal phosphate binding"/>
    <property type="evidence" value="ECO:0007669"/>
    <property type="project" value="UniProtKB-UniRule"/>
</dbReference>
<dbReference type="NCBIfam" id="TIGR00044">
    <property type="entry name" value="YggS family pyridoxal phosphate-dependent enzyme"/>
    <property type="match status" value="1"/>
</dbReference>
<comment type="caution">
    <text evidence="6">The sequence shown here is derived from an EMBL/GenBank/DDBJ whole genome shotgun (WGS) entry which is preliminary data.</text>
</comment>
<organism evidence="6 7">
    <name type="scientific">Candidatus Fimenecus excrementigallinarum</name>
    <dbReference type="NCBI Taxonomy" id="2840816"/>
    <lineage>
        <taxon>Bacteria</taxon>
        <taxon>Bacillati</taxon>
        <taxon>Bacillota</taxon>
        <taxon>Clostridia</taxon>
        <taxon>Candidatus Fimenecus</taxon>
    </lineage>
</organism>
<evidence type="ECO:0000259" key="5">
    <source>
        <dbReference type="Pfam" id="PF01168"/>
    </source>
</evidence>
<keyword evidence="1 2" id="KW-0663">Pyridoxal phosphate</keyword>
<sequence>MTEKSWDEQRFQDIEYNLKAVREALARAAEDSGRTAADIELMAVTKTVEERFINHAIDCGVTLIGENRVQELLRKKPNLRLAGVRKNLIGHLQTNKVAQIVGEVDMIESVDSLKVAREIGKQSLKKGVVTDVLVEVNIGLEASKTGLSPEETPERIAEMAEIAGLHICGLMSVPPICEDRAKLCKYFENMYNMYVDIGAKKIDNVSMNVLSMGMSGDFAEAVRAGSNHVRVGSRIFGPRVY</sequence>
<proteinExistence type="inferred from homology"/>
<evidence type="ECO:0000256" key="3">
    <source>
        <dbReference type="PIRSR" id="PIRSR004848-1"/>
    </source>
</evidence>
<evidence type="ECO:0000313" key="7">
    <source>
        <dbReference type="Proteomes" id="UP000824071"/>
    </source>
</evidence>
<protein>
    <recommendedName>
        <fullName evidence="2">Pyridoxal phosphate homeostasis protein</fullName>
        <shortName evidence="2">PLP homeostasis protein</shortName>
    </recommendedName>
</protein>
<feature type="modified residue" description="N6-(pyridoxal phosphate)lysine" evidence="2 3">
    <location>
        <position position="46"/>
    </location>
</feature>
<reference evidence="6" key="1">
    <citation type="submission" date="2020-10" db="EMBL/GenBank/DDBJ databases">
        <authorList>
            <person name="Gilroy R."/>
        </authorList>
    </citation>
    <scope>NUCLEOTIDE SEQUENCE</scope>
    <source>
        <strain evidence="6">ChiGjej1B1-19959</strain>
    </source>
</reference>
<evidence type="ECO:0000313" key="6">
    <source>
        <dbReference type="EMBL" id="HIU35600.1"/>
    </source>
</evidence>
<evidence type="ECO:0000256" key="2">
    <source>
        <dbReference type="HAMAP-Rule" id="MF_02087"/>
    </source>
</evidence>